<keyword evidence="3" id="KW-0378">Hydrolase</keyword>
<dbReference type="PROSITE" id="PS50830">
    <property type="entry name" value="TNASE_3"/>
    <property type="match status" value="1"/>
</dbReference>
<dbReference type="PANTHER" id="PTHR12302">
    <property type="entry name" value="EBNA2 BINDING PROTEIN P100"/>
    <property type="match status" value="1"/>
</dbReference>
<comment type="caution">
    <text evidence="5">The sequence shown here is derived from an EMBL/GenBank/DDBJ whole genome shotgun (WGS) entry which is preliminary data.</text>
</comment>
<organism evidence="5 6">
    <name type="scientific">Caryophanon latum</name>
    <dbReference type="NCBI Taxonomy" id="33977"/>
    <lineage>
        <taxon>Bacteria</taxon>
        <taxon>Bacillati</taxon>
        <taxon>Bacillota</taxon>
        <taxon>Bacilli</taxon>
        <taxon>Bacillales</taxon>
        <taxon>Caryophanaceae</taxon>
        <taxon>Caryophanon</taxon>
    </lineage>
</organism>
<name>A0A1C0YJH0_9BACL</name>
<feature type="domain" description="TNase-like" evidence="4">
    <location>
        <begin position="38"/>
        <end position="172"/>
    </location>
</feature>
<evidence type="ECO:0000313" key="5">
    <source>
        <dbReference type="EMBL" id="OCS87310.1"/>
    </source>
</evidence>
<dbReference type="AlphaFoldDB" id="A0A1C0YJH0"/>
<protein>
    <submittedName>
        <fullName evidence="5">Thermonuclease</fullName>
    </submittedName>
</protein>
<keyword evidence="2" id="KW-0255">Endonuclease</keyword>
<dbReference type="Pfam" id="PF00565">
    <property type="entry name" value="SNase"/>
    <property type="match status" value="1"/>
</dbReference>
<dbReference type="InterPro" id="IPR016071">
    <property type="entry name" value="Staphylococal_nuclease_OB-fold"/>
</dbReference>
<dbReference type="CDD" id="cd00175">
    <property type="entry name" value="SNc"/>
    <property type="match status" value="1"/>
</dbReference>
<keyword evidence="1" id="KW-0540">Nuclease</keyword>
<proteinExistence type="predicted"/>
<dbReference type="GO" id="GO:0016787">
    <property type="term" value="F:hydrolase activity"/>
    <property type="evidence" value="ECO:0007669"/>
    <property type="project" value="UniProtKB-KW"/>
</dbReference>
<dbReference type="EMBL" id="MATO01000056">
    <property type="protein sequence ID" value="OCS87310.1"/>
    <property type="molecule type" value="Genomic_DNA"/>
</dbReference>
<reference evidence="5 6" key="1">
    <citation type="submission" date="2016-07" db="EMBL/GenBank/DDBJ databases">
        <title>Caryophanon latum genome sequencing.</title>
        <authorList>
            <person name="Verma A."/>
            <person name="Pal Y."/>
            <person name="Krishnamurthi S."/>
        </authorList>
    </citation>
    <scope>NUCLEOTIDE SEQUENCE [LARGE SCALE GENOMIC DNA]</scope>
    <source>
        <strain evidence="5 6">DSM 14151</strain>
    </source>
</reference>
<evidence type="ECO:0000256" key="3">
    <source>
        <dbReference type="ARBA" id="ARBA00022801"/>
    </source>
</evidence>
<evidence type="ECO:0000256" key="1">
    <source>
        <dbReference type="ARBA" id="ARBA00022722"/>
    </source>
</evidence>
<dbReference type="SUPFAM" id="SSF50199">
    <property type="entry name" value="Staphylococcal nuclease"/>
    <property type="match status" value="1"/>
</dbReference>
<dbReference type="RefSeq" id="WP_066465855.1">
    <property type="nucleotide sequence ID" value="NZ_MATO01000056.1"/>
</dbReference>
<dbReference type="PANTHER" id="PTHR12302:SF3">
    <property type="entry name" value="SERINE_THREONINE-PROTEIN KINASE 31"/>
    <property type="match status" value="1"/>
</dbReference>
<dbReference type="Proteomes" id="UP000093482">
    <property type="component" value="Unassembled WGS sequence"/>
</dbReference>
<evidence type="ECO:0000313" key="6">
    <source>
        <dbReference type="Proteomes" id="UP000093482"/>
    </source>
</evidence>
<gene>
    <name evidence="5" type="ORF">A6K76_02585</name>
</gene>
<evidence type="ECO:0000256" key="2">
    <source>
        <dbReference type="ARBA" id="ARBA00022759"/>
    </source>
</evidence>
<sequence length="258" mass="28925">MLLLAGCASETTSPAESLNVQSLVATTETSATKHDVSKFEKYKLQEVIDGDTIRIQYEGASEKVRFLLVDTPETKHETLGEQPFGPEAKQFMKELLKGEDYVYIEFDVSYRDKYKRLLGYIYTEDGISLQEELLKNGLARVAYIYDPNTKHVDWFKSMQKTAQKLAIGIWSVEDYVTNRGYDKEAFNEAVKNAPAPVVADEEAPTQDGEACDIKGNINAKGNKIYHMPGQLNYEQTNAEEMFCTAEEAEAAGFVAAKN</sequence>
<keyword evidence="6" id="KW-1185">Reference proteome</keyword>
<dbReference type="Gene3D" id="2.40.50.90">
    <property type="match status" value="1"/>
</dbReference>
<accession>A0A1C0YJH0</accession>
<dbReference type="SMART" id="SM00318">
    <property type="entry name" value="SNc"/>
    <property type="match status" value="1"/>
</dbReference>
<dbReference type="InterPro" id="IPR035437">
    <property type="entry name" value="SNase_OB-fold_sf"/>
</dbReference>
<dbReference type="GO" id="GO:0004519">
    <property type="term" value="F:endonuclease activity"/>
    <property type="evidence" value="ECO:0007669"/>
    <property type="project" value="UniProtKB-KW"/>
</dbReference>
<evidence type="ECO:0000259" key="4">
    <source>
        <dbReference type="PROSITE" id="PS50830"/>
    </source>
</evidence>